<evidence type="ECO:0000313" key="4">
    <source>
        <dbReference type="Proteomes" id="UP001597534"/>
    </source>
</evidence>
<dbReference type="Proteomes" id="UP001597534">
    <property type="component" value="Unassembled WGS sequence"/>
</dbReference>
<dbReference type="RefSeq" id="WP_379811499.1">
    <property type="nucleotide sequence ID" value="NZ_JBHUPC010000013.1"/>
</dbReference>
<keyword evidence="1" id="KW-0732">Signal</keyword>
<organism evidence="3 4">
    <name type="scientific">Flavobacterium chuncheonense</name>
    <dbReference type="NCBI Taxonomy" id="2026653"/>
    <lineage>
        <taxon>Bacteria</taxon>
        <taxon>Pseudomonadati</taxon>
        <taxon>Bacteroidota</taxon>
        <taxon>Flavobacteriia</taxon>
        <taxon>Flavobacteriales</taxon>
        <taxon>Flavobacteriaceae</taxon>
        <taxon>Flavobacterium</taxon>
    </lineage>
</organism>
<protein>
    <submittedName>
        <fullName evidence="3">Transglutaminase domain-containing protein</fullName>
    </submittedName>
</protein>
<feature type="domain" description="Transglutaminase-like" evidence="2">
    <location>
        <begin position="320"/>
        <end position="386"/>
    </location>
</feature>
<evidence type="ECO:0000313" key="3">
    <source>
        <dbReference type="EMBL" id="MFD2891884.1"/>
    </source>
</evidence>
<sequence>MKKLIRLLALLLITNNYAQKIELGEVTKEELLEKSHPTDPTAVAAILFQRGETYFEYTYDNGFTLVTDVETKIKIYKKEGFDWGKFEIELYKYGGKKELVTFSKAVSYNLENGKIVKSKLKSDGEFNEELNRYYDQYKIAMPNVKEGTIVEFKYRVRSPFISRFPEWSFQKEIPVNYSEFLSRIPEYYVFNVHHRGWISPQIDVDGRERTFTGSYNKLVNEAGGFRSENGTYEFKCKENYKKYTLSNISALKNEGFVDNLNNYAASMMHELVSVRFPDKPFENYATNWEAVVESIYNDDDFGGQLTSTGYFQDELSIILSKATTQQEKIMGIYNFVSNNISWNGYNGIFCHKGLRRALMDKTGNIADINLLLVAMLRKAGFEANPILLSTKANGVALYPTRKAFNYVICAIEVNNGLILFDASDKSASPNLIPTKCLNWKGRIVRAHGSSAEVDLTPKKTSIKNITLMASILENGEISGRVREQRFDYFSYLFLKNEGKLSKQDLVEYKEKITNQSEIMNYDVKIQSFDKPIVEEYEFKSNNLVELISGKMYVNPLLFFKMDETPFKLEKREYPIDFVFPSQQKHMVTIKIPDGYEVESLPESINLTTGGEMGNFKFVLKATANQIQLISSSESNLAIVPAQYYDIFKDYYAKIVDKQNEKIVLKKKS</sequence>
<proteinExistence type="predicted"/>
<name>A0ABW5YLM2_9FLAO</name>
<dbReference type="InterPro" id="IPR002931">
    <property type="entry name" value="Transglutaminase-like"/>
</dbReference>
<gene>
    <name evidence="3" type="ORF">ACFS5J_07670</name>
</gene>
<comment type="caution">
    <text evidence="3">The sequence shown here is derived from an EMBL/GenBank/DDBJ whole genome shotgun (WGS) entry which is preliminary data.</text>
</comment>
<evidence type="ECO:0000256" key="1">
    <source>
        <dbReference type="SAM" id="SignalP"/>
    </source>
</evidence>
<evidence type="ECO:0000259" key="2">
    <source>
        <dbReference type="Pfam" id="PF01841"/>
    </source>
</evidence>
<dbReference type="Gene3D" id="2.60.120.1130">
    <property type="match status" value="1"/>
</dbReference>
<feature type="signal peptide" evidence="1">
    <location>
        <begin position="1"/>
        <end position="18"/>
    </location>
</feature>
<reference evidence="4" key="1">
    <citation type="journal article" date="2019" name="Int. J. Syst. Evol. Microbiol.">
        <title>The Global Catalogue of Microorganisms (GCM) 10K type strain sequencing project: providing services to taxonomists for standard genome sequencing and annotation.</title>
        <authorList>
            <consortium name="The Broad Institute Genomics Platform"/>
            <consortium name="The Broad Institute Genome Sequencing Center for Infectious Disease"/>
            <person name="Wu L."/>
            <person name="Ma J."/>
        </authorList>
    </citation>
    <scope>NUCLEOTIDE SEQUENCE [LARGE SCALE GENOMIC DNA]</scope>
    <source>
        <strain evidence="4">KCTC 22671</strain>
    </source>
</reference>
<dbReference type="Gene3D" id="3.10.620.30">
    <property type="match status" value="1"/>
</dbReference>
<dbReference type="Gene3D" id="2.60.40.3140">
    <property type="match status" value="1"/>
</dbReference>
<dbReference type="Pfam" id="PF01841">
    <property type="entry name" value="Transglut_core"/>
    <property type="match status" value="1"/>
</dbReference>
<keyword evidence="4" id="KW-1185">Reference proteome</keyword>
<accession>A0ABW5YLM2</accession>
<feature type="chain" id="PRO_5046834110" evidence="1">
    <location>
        <begin position="19"/>
        <end position="668"/>
    </location>
</feature>
<dbReference type="EMBL" id="JBHUPC010000013">
    <property type="protein sequence ID" value="MFD2891884.1"/>
    <property type="molecule type" value="Genomic_DNA"/>
</dbReference>